<dbReference type="RefSeq" id="WP_011941089.1">
    <property type="nucleotide sequence ID" value="NC_009483.1"/>
</dbReference>
<dbReference type="EMBL" id="CP000698">
    <property type="protein sequence ID" value="ABQ28459.1"/>
    <property type="molecule type" value="Genomic_DNA"/>
</dbReference>
<sequence length="97" mass="11157">MGITIKPSDLQFKYPKDTANRDKPKFSGKPDAEAFNRDDLYEVIPMLEAVMDALGSDDGRVLHILEEILNEMPRFINKREEVFDCLVDAMRDRLALI</sequence>
<dbReference type="STRING" id="351605.Gura_4316"/>
<evidence type="ECO:0000313" key="1">
    <source>
        <dbReference type="EMBL" id="ABQ28459.1"/>
    </source>
</evidence>
<protein>
    <submittedName>
        <fullName evidence="1">Uncharacterized protein</fullName>
    </submittedName>
</protein>
<keyword evidence="2" id="KW-1185">Reference proteome</keyword>
<reference evidence="1 2" key="1">
    <citation type="submission" date="2007-05" db="EMBL/GenBank/DDBJ databases">
        <title>Complete sequence of Geobacter uraniireducens Rf4.</title>
        <authorList>
            <consortium name="US DOE Joint Genome Institute"/>
            <person name="Copeland A."/>
            <person name="Lucas S."/>
            <person name="Lapidus A."/>
            <person name="Barry K."/>
            <person name="Detter J.C."/>
            <person name="Glavina del Rio T."/>
            <person name="Hammon N."/>
            <person name="Israni S."/>
            <person name="Dalin E."/>
            <person name="Tice H."/>
            <person name="Pitluck S."/>
            <person name="Chertkov O."/>
            <person name="Brettin T."/>
            <person name="Bruce D."/>
            <person name="Han C."/>
            <person name="Schmutz J."/>
            <person name="Larimer F."/>
            <person name="Land M."/>
            <person name="Hauser L."/>
            <person name="Kyrpides N."/>
            <person name="Mikhailova N."/>
            <person name="Shelobolina E."/>
            <person name="Aklujkar M."/>
            <person name="Lovley D."/>
            <person name="Richardson P."/>
        </authorList>
    </citation>
    <scope>NUCLEOTIDE SEQUENCE [LARGE SCALE GENOMIC DNA]</scope>
    <source>
        <strain evidence="2">ATCC BAA-1134 / JCM 13001 / Rf4</strain>
    </source>
</reference>
<accession>A5G9J1</accession>
<name>A5G9J1_GEOUR</name>
<dbReference type="AlphaFoldDB" id="A5G9J1"/>
<proteinExistence type="predicted"/>
<dbReference type="OrthoDB" id="5387582at2"/>
<gene>
    <name evidence="1" type="ordered locus">Gura_4316</name>
</gene>
<evidence type="ECO:0000313" key="2">
    <source>
        <dbReference type="Proteomes" id="UP000006695"/>
    </source>
</evidence>
<organism evidence="1 2">
    <name type="scientific">Geotalea uraniireducens (strain Rf4)</name>
    <name type="common">Geobacter uraniireducens</name>
    <dbReference type="NCBI Taxonomy" id="351605"/>
    <lineage>
        <taxon>Bacteria</taxon>
        <taxon>Pseudomonadati</taxon>
        <taxon>Thermodesulfobacteriota</taxon>
        <taxon>Desulfuromonadia</taxon>
        <taxon>Geobacterales</taxon>
        <taxon>Geobacteraceae</taxon>
        <taxon>Geotalea</taxon>
    </lineage>
</organism>
<dbReference type="Proteomes" id="UP000006695">
    <property type="component" value="Chromosome"/>
</dbReference>
<dbReference type="KEGG" id="gur:Gura_4316"/>
<dbReference type="HOGENOM" id="CLU_2355702_0_0_7"/>